<dbReference type="InterPro" id="IPR025420">
    <property type="entry name" value="DUF4143"/>
</dbReference>
<sequence>MLLMVIRSLQTVLQKKLYDGKAIILTGARQVGKTTLLQGLFGNSDDTLWLNGDEADVRALFDNATSTRLKNLFAGKKNVVIDEAQRIADIGVKLKLITDNIPGIQLVATGSSAFELANKINEPLTGRKWEYQMFPLSFGEMVNHHGLIEERRLLPQRLLYGYYPDIVNNPGEEKEILKQLSDSYLYKDILTWENIQKPEKLLRLLQALAFQVGSQVSYNELGTMCGLDNKTVEKYINLLEQVFIIFRLSSFSRNLRNELKNSRKIYFYDNGIRNALIANFNQPELRTDIGALWENFMISERMKFVNYNGIWANQYYWRTKEQNEIDYLEDIDGKLHAYEFKWSSKARAVLSKTFSNAYPGSEFTIVHPGNFDDFLL</sequence>
<dbReference type="SUPFAM" id="SSF52540">
    <property type="entry name" value="P-loop containing nucleoside triphosphate hydrolases"/>
    <property type="match status" value="1"/>
</dbReference>
<evidence type="ECO:0000313" key="3">
    <source>
        <dbReference type="EMBL" id="ACT94293.1"/>
    </source>
</evidence>
<protein>
    <recommendedName>
        <fullName evidence="5">ATPase</fullName>
    </recommendedName>
</protein>
<dbReference type="AlphaFoldDB" id="C6W6F3"/>
<dbReference type="PANTHER" id="PTHR43566:SF1">
    <property type="entry name" value="AAA+ ATPASE DOMAIN-CONTAINING PROTEIN"/>
    <property type="match status" value="1"/>
</dbReference>
<dbReference type="Pfam" id="PF13635">
    <property type="entry name" value="DUF4143"/>
    <property type="match status" value="1"/>
</dbReference>
<dbReference type="Pfam" id="PF13173">
    <property type="entry name" value="AAA_14"/>
    <property type="match status" value="1"/>
</dbReference>
<reference evidence="3 4" key="1">
    <citation type="journal article" date="2009" name="Stand. Genomic Sci.">
        <title>Complete genome sequence of Dyadobacter fermentans type strain (NS114).</title>
        <authorList>
            <person name="Lang E."/>
            <person name="Lapidus A."/>
            <person name="Chertkov O."/>
            <person name="Brettin T."/>
            <person name="Detter J.C."/>
            <person name="Han C."/>
            <person name="Copeland A."/>
            <person name="Glavina Del Rio T."/>
            <person name="Nolan M."/>
            <person name="Chen F."/>
            <person name="Lucas S."/>
            <person name="Tice H."/>
            <person name="Cheng J.F."/>
            <person name="Land M."/>
            <person name="Hauser L."/>
            <person name="Chang Y.J."/>
            <person name="Jeffries C.D."/>
            <person name="Kopitz M."/>
            <person name="Bruce D."/>
            <person name="Goodwin L."/>
            <person name="Pitluck S."/>
            <person name="Ovchinnikova G."/>
            <person name="Pati A."/>
            <person name="Ivanova N."/>
            <person name="Mavrommatis K."/>
            <person name="Chen A."/>
            <person name="Palaniappan K."/>
            <person name="Chain P."/>
            <person name="Bristow J."/>
            <person name="Eisen J.A."/>
            <person name="Markowitz V."/>
            <person name="Hugenholtz P."/>
            <person name="Goker M."/>
            <person name="Rohde M."/>
            <person name="Kyrpides N.C."/>
            <person name="Klenk H.P."/>
        </authorList>
    </citation>
    <scope>NUCLEOTIDE SEQUENCE [LARGE SCALE GENOMIC DNA]</scope>
    <source>
        <strain evidence="4">ATCC 700827 / DSM 18053 / CIP 107007 / KCTC 52180 / NS114</strain>
    </source>
</reference>
<dbReference type="eggNOG" id="COG1373">
    <property type="taxonomic scope" value="Bacteria"/>
</dbReference>
<gene>
    <name evidence="3" type="ordered locus">Dfer_3078</name>
</gene>
<dbReference type="STRING" id="471854.Dfer_3078"/>
<evidence type="ECO:0000259" key="2">
    <source>
        <dbReference type="Pfam" id="PF13635"/>
    </source>
</evidence>
<dbReference type="InterPro" id="IPR041682">
    <property type="entry name" value="AAA_14"/>
</dbReference>
<dbReference type="Proteomes" id="UP000002011">
    <property type="component" value="Chromosome"/>
</dbReference>
<dbReference type="EMBL" id="CP001619">
    <property type="protein sequence ID" value="ACT94293.1"/>
    <property type="molecule type" value="Genomic_DNA"/>
</dbReference>
<evidence type="ECO:0008006" key="5">
    <source>
        <dbReference type="Google" id="ProtNLM"/>
    </source>
</evidence>
<dbReference type="PANTHER" id="PTHR43566">
    <property type="entry name" value="CONSERVED PROTEIN"/>
    <property type="match status" value="1"/>
</dbReference>
<name>C6W6F3_DYAFD</name>
<dbReference type="InterPro" id="IPR027417">
    <property type="entry name" value="P-loop_NTPase"/>
</dbReference>
<keyword evidence="4" id="KW-1185">Reference proteome</keyword>
<feature type="domain" description="AAA" evidence="1">
    <location>
        <begin position="21"/>
        <end position="141"/>
    </location>
</feature>
<feature type="domain" description="DUF4143" evidence="2">
    <location>
        <begin position="187"/>
        <end position="343"/>
    </location>
</feature>
<dbReference type="HOGENOM" id="CLU_041527_3_2_10"/>
<evidence type="ECO:0000313" key="4">
    <source>
        <dbReference type="Proteomes" id="UP000002011"/>
    </source>
</evidence>
<organism evidence="3 4">
    <name type="scientific">Dyadobacter fermentans (strain ATCC 700827 / DSM 18053 / CIP 107007 / KCTC 52180 / NS114)</name>
    <dbReference type="NCBI Taxonomy" id="471854"/>
    <lineage>
        <taxon>Bacteria</taxon>
        <taxon>Pseudomonadati</taxon>
        <taxon>Bacteroidota</taxon>
        <taxon>Cytophagia</taxon>
        <taxon>Cytophagales</taxon>
        <taxon>Spirosomataceae</taxon>
        <taxon>Dyadobacter</taxon>
    </lineage>
</organism>
<proteinExistence type="predicted"/>
<dbReference type="KEGG" id="dfe:Dfer_3078"/>
<accession>C6W6F3</accession>
<evidence type="ECO:0000259" key="1">
    <source>
        <dbReference type="Pfam" id="PF13173"/>
    </source>
</evidence>